<keyword evidence="9" id="KW-0238">DNA-binding</keyword>
<evidence type="ECO:0000313" key="15">
    <source>
        <dbReference type="EMBL" id="AZA12350.1"/>
    </source>
</evidence>
<keyword evidence="5" id="KW-0227">DNA damage</keyword>
<dbReference type="Gene3D" id="1.10.8.280">
    <property type="entry name" value="ABC transporter ATPase domain-like"/>
    <property type="match status" value="1"/>
</dbReference>
<evidence type="ECO:0000256" key="3">
    <source>
        <dbReference type="ARBA" id="ARBA00022737"/>
    </source>
</evidence>
<dbReference type="SUPFAM" id="SSF52540">
    <property type="entry name" value="P-loop containing nucleoside triphosphate hydrolases"/>
    <property type="match status" value="2"/>
</dbReference>
<keyword evidence="16" id="KW-1185">Reference proteome</keyword>
<dbReference type="EMBL" id="CP033897">
    <property type="protein sequence ID" value="AZA12350.1"/>
    <property type="molecule type" value="Genomic_DNA"/>
</dbReference>
<keyword evidence="4" id="KW-0547">Nucleotide-binding</keyword>
<dbReference type="GO" id="GO:0003677">
    <property type="term" value="F:DNA binding"/>
    <property type="evidence" value="ECO:0007669"/>
    <property type="project" value="UniProtKB-KW"/>
</dbReference>
<comment type="subcellular location">
    <subcellularLocation>
        <location evidence="1">Cytoplasm</location>
    </subcellularLocation>
</comment>
<dbReference type="AlphaFoldDB" id="A0A3G6J7D7"/>
<dbReference type="PROSITE" id="PS00211">
    <property type="entry name" value="ABC_TRANSPORTER_1"/>
    <property type="match status" value="1"/>
</dbReference>
<evidence type="ECO:0000256" key="6">
    <source>
        <dbReference type="ARBA" id="ARBA00022769"/>
    </source>
</evidence>
<gene>
    <name evidence="15" type="primary">uvrA2</name>
    <name evidence="15" type="ORF">CGERO_10330</name>
</gene>
<organism evidence="15 16">
    <name type="scientific">Corynebacterium gerontici</name>
    <dbReference type="NCBI Taxonomy" id="2079234"/>
    <lineage>
        <taxon>Bacteria</taxon>
        <taxon>Bacillati</taxon>
        <taxon>Actinomycetota</taxon>
        <taxon>Actinomycetes</taxon>
        <taxon>Mycobacteriales</taxon>
        <taxon>Corynebacteriaceae</taxon>
        <taxon>Corynebacterium</taxon>
    </lineage>
</organism>
<dbReference type="GO" id="GO:0004518">
    <property type="term" value="F:nuclease activity"/>
    <property type="evidence" value="ECO:0007669"/>
    <property type="project" value="UniProtKB-KW"/>
</dbReference>
<keyword evidence="8" id="KW-0267">Excision nuclease</keyword>
<dbReference type="InterPro" id="IPR027417">
    <property type="entry name" value="P-loop_NTPase"/>
</dbReference>
<keyword evidence="10" id="KW-0234">DNA repair</keyword>
<dbReference type="PANTHER" id="PTHR43152">
    <property type="entry name" value="UVRABC SYSTEM PROTEIN A"/>
    <property type="match status" value="1"/>
</dbReference>
<dbReference type="GO" id="GO:0016887">
    <property type="term" value="F:ATP hydrolysis activity"/>
    <property type="evidence" value="ECO:0007669"/>
    <property type="project" value="InterPro"/>
</dbReference>
<comment type="similarity">
    <text evidence="11">Belongs to the ABC transporter superfamily. UvrA family.</text>
</comment>
<evidence type="ECO:0000256" key="2">
    <source>
        <dbReference type="ARBA" id="ARBA00022490"/>
    </source>
</evidence>
<evidence type="ECO:0000256" key="4">
    <source>
        <dbReference type="ARBA" id="ARBA00022741"/>
    </source>
</evidence>
<dbReference type="Gene3D" id="3.40.50.300">
    <property type="entry name" value="P-loop containing nucleotide triphosphate hydrolases"/>
    <property type="match status" value="2"/>
</dbReference>
<reference evidence="15 16" key="1">
    <citation type="submission" date="2018-11" db="EMBL/GenBank/DDBJ databases">
        <authorList>
            <person name="Kleinhagauer T."/>
            <person name="Glaeser S.P."/>
            <person name="Spergser J."/>
            <person name="Ruckert C."/>
            <person name="Kaempfer P."/>
            <person name="Busse H.-J."/>
        </authorList>
    </citation>
    <scope>NUCLEOTIDE SEQUENCE [LARGE SCALE GENOMIC DNA]</scope>
    <source>
        <strain evidence="15 16">W8</strain>
    </source>
</reference>
<evidence type="ECO:0000256" key="1">
    <source>
        <dbReference type="ARBA" id="ARBA00004496"/>
    </source>
</evidence>
<evidence type="ECO:0000256" key="12">
    <source>
        <dbReference type="ARBA" id="ARBA00039316"/>
    </source>
</evidence>
<protein>
    <recommendedName>
        <fullName evidence="12">UvrABC system protein A</fullName>
    </recommendedName>
    <alternativeName>
        <fullName evidence="13">Excinuclease ABC subunit A</fullName>
    </alternativeName>
</protein>
<evidence type="ECO:0000256" key="13">
    <source>
        <dbReference type="ARBA" id="ARBA00042156"/>
    </source>
</evidence>
<dbReference type="Proteomes" id="UP000271587">
    <property type="component" value="Chromosome"/>
</dbReference>
<dbReference type="KEGG" id="cgk:CGERO_10330"/>
<dbReference type="Gene3D" id="1.20.1580.10">
    <property type="entry name" value="ABC transporter ATPase like domain"/>
    <property type="match status" value="2"/>
</dbReference>
<keyword evidence="3" id="KW-0677">Repeat</keyword>
<keyword evidence="7" id="KW-0067">ATP-binding</keyword>
<dbReference type="PROSITE" id="PS50893">
    <property type="entry name" value="ABC_TRANSPORTER_2"/>
    <property type="match status" value="2"/>
</dbReference>
<evidence type="ECO:0000256" key="9">
    <source>
        <dbReference type="ARBA" id="ARBA00023125"/>
    </source>
</evidence>
<evidence type="ECO:0000256" key="10">
    <source>
        <dbReference type="ARBA" id="ARBA00023204"/>
    </source>
</evidence>
<dbReference type="InterPro" id="IPR017871">
    <property type="entry name" value="ABC_transporter-like_CS"/>
</dbReference>
<dbReference type="PANTHER" id="PTHR43152:SF2">
    <property type="entry name" value="DRUG RESISTANCE ABC TRANSPORTER"/>
    <property type="match status" value="1"/>
</dbReference>
<evidence type="ECO:0000256" key="11">
    <source>
        <dbReference type="ARBA" id="ARBA00038000"/>
    </source>
</evidence>
<sequence>MSGGRVYDMSTRFIEVLGARENNLCDVSLRIPKQKLTVFTGVSGSGKSSLVFDTVAQESQRMINETYPAFLQGFMDNLSRPDVDELRGLTAAIAVDQARLGANPRSTVGTVTDVLALLRVLFARAGTPAPASAQALSFNTPSVQASGEIAVKGKRQTREFQVTGGMCPTCEGLGTVSDLDLDELFDANASIHDGAIKAPGYNAGGWNVRLFAGTEFFPGDVPIKDFSEEQRRAFLYAEPTKVKVEGINMTFEGLVPRIKKSVLSKDREGMQKHVREFVDRVVTFQPCPDCDGTRLSPQAREIKIEGVDLGEVCRMPIVEAAAWVDALRLRGFEALVASISKQLNNMVEIGLGYVALERSAGSLSGGEAQRVKMVKHLGSALTDVTYVFDEPSTGLHPHDIHNLNRLLQRLRDKGNTVLVVEHKPQVIEVADHVIDLGPGAGGQGGQVVFEGSVADLQQSESATGQYLQRPAVLKKEVCKAQGELRVEDMRKNNLRGISVGIPTGVLTTITGVAGSGKSSMVQCFLKAHPDIAYIDQQGIRGSRRSNPATYTGVLDAIRKLFAKEHGVKPGLFSPNSEGACPECKGAGVTYIELPMTPPVEQPCAVCEGRRFQPEVLELTYNGSNIADVLDMSAADAREFFTQASIKKVLTSLVDVGLPYITLGQPLNTLSGGELQRLKLASQMVAKKSEAAEVLILDEPSTGLHLKDVDQLLALLDQLVDQGKTVVCVEHSVAVMAHSDWIIDLGPGAGSEGGRVVVEGTPARVVEKQKGVTAKYLAAGIAT</sequence>
<dbReference type="InterPro" id="IPR003439">
    <property type="entry name" value="ABC_transporter-like_ATP-bd"/>
</dbReference>
<feature type="domain" description="ABC transporter" evidence="14">
    <location>
        <begin position="4"/>
        <end position="463"/>
    </location>
</feature>
<dbReference type="GO" id="GO:0006281">
    <property type="term" value="P:DNA repair"/>
    <property type="evidence" value="ECO:0007669"/>
    <property type="project" value="UniProtKB-KW"/>
</dbReference>
<evidence type="ECO:0000256" key="8">
    <source>
        <dbReference type="ARBA" id="ARBA00022881"/>
    </source>
</evidence>
<keyword evidence="6" id="KW-0228">DNA excision</keyword>
<dbReference type="Pfam" id="PF00005">
    <property type="entry name" value="ABC_tran"/>
    <property type="match status" value="1"/>
</dbReference>
<dbReference type="GO" id="GO:0005524">
    <property type="term" value="F:ATP binding"/>
    <property type="evidence" value="ECO:0007669"/>
    <property type="project" value="UniProtKB-KW"/>
</dbReference>
<evidence type="ECO:0000256" key="5">
    <source>
        <dbReference type="ARBA" id="ARBA00022763"/>
    </source>
</evidence>
<evidence type="ECO:0000259" key="14">
    <source>
        <dbReference type="PROSITE" id="PS50893"/>
    </source>
</evidence>
<name>A0A3G6J7D7_9CORY</name>
<keyword evidence="2" id="KW-0963">Cytoplasm</keyword>
<feature type="domain" description="ABC transporter" evidence="14">
    <location>
        <begin position="472"/>
        <end position="771"/>
    </location>
</feature>
<proteinExistence type="inferred from homology"/>
<dbReference type="GO" id="GO:0005737">
    <property type="term" value="C:cytoplasm"/>
    <property type="evidence" value="ECO:0007669"/>
    <property type="project" value="UniProtKB-SubCell"/>
</dbReference>
<evidence type="ECO:0000313" key="16">
    <source>
        <dbReference type="Proteomes" id="UP000271587"/>
    </source>
</evidence>
<accession>A0A3G6J7D7</accession>
<evidence type="ECO:0000256" key="7">
    <source>
        <dbReference type="ARBA" id="ARBA00022840"/>
    </source>
</evidence>